<dbReference type="HOGENOM" id="CLU_2587842_0_0_5"/>
<dbReference type="PATRIC" id="fig|1185652.3.peg.3787"/>
<dbReference type="KEGG" id="sfd:USDA257_c36500"/>
<dbReference type="AlphaFoldDB" id="I3X8J5"/>
<dbReference type="Proteomes" id="UP000006180">
    <property type="component" value="Chromosome"/>
</dbReference>
<accession>I3X8J5</accession>
<protein>
    <submittedName>
        <fullName evidence="1">Uncharacterized protein</fullName>
    </submittedName>
</protein>
<sequence length="80" mass="8670">MAGGVQDQHARHDLLARFDELQSIADGYALLDGPDGHLDIVGGVKVWSVETTLSFNGGLPHASCGFAKYRRLTLLHQLPD</sequence>
<reference evidence="1 2" key="1">
    <citation type="journal article" date="2012" name="J. Bacteriol.">
        <title>Complete genome sequence of the broad-host-range strain Sinorhizobium fredii USDA257.</title>
        <authorList>
            <person name="Schuldes J."/>
            <person name="Rodriguez Orbegoso M."/>
            <person name="Schmeisser C."/>
            <person name="Krishnan H.B."/>
            <person name="Daniel R."/>
            <person name="Streit W.R."/>
        </authorList>
    </citation>
    <scope>NUCLEOTIDE SEQUENCE [LARGE SCALE GENOMIC DNA]</scope>
    <source>
        <strain evidence="1 2">USDA 257</strain>
    </source>
</reference>
<name>I3X8J5_SINF2</name>
<evidence type="ECO:0000313" key="2">
    <source>
        <dbReference type="Proteomes" id="UP000006180"/>
    </source>
</evidence>
<organism evidence="1 2">
    <name type="scientific">Sinorhizobium fredii (strain USDA 257)</name>
    <dbReference type="NCBI Taxonomy" id="1185652"/>
    <lineage>
        <taxon>Bacteria</taxon>
        <taxon>Pseudomonadati</taxon>
        <taxon>Pseudomonadota</taxon>
        <taxon>Alphaproteobacteria</taxon>
        <taxon>Hyphomicrobiales</taxon>
        <taxon>Rhizobiaceae</taxon>
        <taxon>Sinorhizobium/Ensifer group</taxon>
        <taxon>Sinorhizobium</taxon>
    </lineage>
</organism>
<proteinExistence type="predicted"/>
<gene>
    <name evidence="1" type="ORF">USDA257_c36500</name>
</gene>
<dbReference type="EMBL" id="CP003563">
    <property type="protein sequence ID" value="AFL52201.1"/>
    <property type="molecule type" value="Genomic_DNA"/>
</dbReference>
<evidence type="ECO:0000313" key="1">
    <source>
        <dbReference type="EMBL" id="AFL52201.1"/>
    </source>
</evidence>